<feature type="domain" description="DNA2/NAM7 helicase-like C-terminal" evidence="7">
    <location>
        <begin position="698"/>
        <end position="903"/>
    </location>
</feature>
<dbReference type="InterPro" id="IPR027417">
    <property type="entry name" value="P-loop_NTPase"/>
</dbReference>
<evidence type="ECO:0000259" key="7">
    <source>
        <dbReference type="Pfam" id="PF13087"/>
    </source>
</evidence>
<keyword evidence="4" id="KW-0347">Helicase</keyword>
<keyword evidence="2" id="KW-0547">Nucleotide-binding</keyword>
<dbReference type="AlphaFoldDB" id="A0AAD6D7P1"/>
<evidence type="ECO:0000256" key="5">
    <source>
        <dbReference type="ARBA" id="ARBA00022840"/>
    </source>
</evidence>
<dbReference type="CDD" id="cd18808">
    <property type="entry name" value="SF1_C_Upf1"/>
    <property type="match status" value="1"/>
</dbReference>
<evidence type="ECO:0000256" key="1">
    <source>
        <dbReference type="ARBA" id="ARBA00007913"/>
    </source>
</evidence>
<feature type="domain" description="DNA2/NAM7 helicase helicase" evidence="6">
    <location>
        <begin position="437"/>
        <end position="687"/>
    </location>
</feature>
<dbReference type="Proteomes" id="UP001220324">
    <property type="component" value="Unassembled WGS sequence"/>
</dbReference>
<organism evidence="8 9">
    <name type="scientific">Penicillium frequentans</name>
    <dbReference type="NCBI Taxonomy" id="3151616"/>
    <lineage>
        <taxon>Eukaryota</taxon>
        <taxon>Fungi</taxon>
        <taxon>Dikarya</taxon>
        <taxon>Ascomycota</taxon>
        <taxon>Pezizomycotina</taxon>
        <taxon>Eurotiomycetes</taxon>
        <taxon>Eurotiomycetidae</taxon>
        <taxon>Eurotiales</taxon>
        <taxon>Aspergillaceae</taxon>
        <taxon>Penicillium</taxon>
    </lineage>
</organism>
<comment type="similarity">
    <text evidence="1">Belongs to the DNA2/NAM7 helicase family.</text>
</comment>
<reference evidence="8 9" key="1">
    <citation type="journal article" date="2023" name="IMA Fungus">
        <title>Comparative genomic study of the Penicillium genus elucidates a diverse pangenome and 15 lateral gene transfer events.</title>
        <authorList>
            <person name="Petersen C."/>
            <person name="Sorensen T."/>
            <person name="Nielsen M.R."/>
            <person name="Sondergaard T.E."/>
            <person name="Sorensen J.L."/>
            <person name="Fitzpatrick D.A."/>
            <person name="Frisvad J.C."/>
            <person name="Nielsen K.L."/>
        </authorList>
    </citation>
    <scope>NUCLEOTIDE SEQUENCE [LARGE SCALE GENOMIC DNA]</scope>
    <source>
        <strain evidence="8 9">IBT 35679</strain>
    </source>
</reference>
<dbReference type="InterPro" id="IPR041679">
    <property type="entry name" value="DNA2/NAM7-like_C"/>
</dbReference>
<protein>
    <submittedName>
        <fullName evidence="8">Uncharacterized protein</fullName>
    </submittedName>
</protein>
<evidence type="ECO:0000313" key="9">
    <source>
        <dbReference type="Proteomes" id="UP001220324"/>
    </source>
</evidence>
<evidence type="ECO:0000313" key="8">
    <source>
        <dbReference type="EMBL" id="KAJ5556242.1"/>
    </source>
</evidence>
<dbReference type="InterPro" id="IPR041677">
    <property type="entry name" value="DNA2/NAM7_AAA_11"/>
</dbReference>
<dbReference type="Pfam" id="PF13086">
    <property type="entry name" value="AAA_11"/>
    <property type="match status" value="1"/>
</dbReference>
<keyword evidence="5" id="KW-0067">ATP-binding</keyword>
<evidence type="ECO:0000256" key="4">
    <source>
        <dbReference type="ARBA" id="ARBA00022806"/>
    </source>
</evidence>
<evidence type="ECO:0000256" key="2">
    <source>
        <dbReference type="ARBA" id="ARBA00022741"/>
    </source>
</evidence>
<dbReference type="PANTHER" id="PTHR43788">
    <property type="entry name" value="DNA2/NAM7 HELICASE FAMILY MEMBER"/>
    <property type="match status" value="1"/>
</dbReference>
<dbReference type="InterPro" id="IPR050534">
    <property type="entry name" value="Coronavir_polyprotein_1ab"/>
</dbReference>
<dbReference type="PANTHER" id="PTHR43788:SF8">
    <property type="entry name" value="DNA-BINDING PROTEIN SMUBP-2"/>
    <property type="match status" value="1"/>
</dbReference>
<sequence>MASKVNVPGFLNRPFGMDYPKELHNQLKRTRHCTVSVSGGNEHIRAMLKIRLDSQQPRLDLRIGDAHLVFPATQTEMNLVTKGVSAKSDAFIQANQKAALPEMKNDHTGCFLELSPSAEPICAGPFWELGPEEMIRWKKLQQIEWSGKKVFIWISHPTKELAVFKEVRAYMIKIVKLVRESFAAGGEPHPFWFAEQNPLPKEGTANRRPKMPWLFNAEGYYHTLQTSDSFFLDDRDRRESLVEAAVIEQHVQWAMYDSVFRAGQKHQASLELVAPKENTWKLHVWMNADPKPAPPEGIPANYEIDTNPGQDKPSKPFMGQGICVGSSLADFAILSRAPLSSALNGQSRQIELTVKVNLKSSNAQIEALAYAGKATSFGDSTEHDGNGFSMQRTILAHGLELDPSNPHYFEINCKECSVVPGPQQLERVDYILNKYPLDPSQKSAVDKALFRVVAGIHLIKGPPGSGKTRSILVMTLILASLGLRVLICGGSNTAVDNLLHTFHLALKEDARLRGWCGSYCRFRISAYQMAALRRASLEGHLKELRGPISPVEADIQECQIESLVVQRAKELYSAQPKSKVEKQAKKLIDMLDEDRRRALGHDETKALVKCYEDVLALIIGKCKVVATTLNSAGEEALRISKFEPFALLCDEAGQCLEADTMIAMNWQSLRLVCLIGDTDQIPPTVISSRENEWTKYHGRSLMARLEWCYPLSTLEVNYRCHPDILAWSAQAIYRGKIAASPINSAPDRVGNAWDTFTASRHHFKAQKLIGKRRLLIDAPGKAFQPPGSTSWQNDDQINVVIDLLRALYAHGSSGNRILPQDVMLICPYKAQVKRVVERFEAEGVQYHRCLTVDSAQGSESNVVIFMLTKPKTNSPAEVGFLSDYRRLNVALTRAKKLMVAVGNLTIWNAGFVKKASSGSARYLAGFLKDVVDKRDVLNWVGVETVERTVGPNLEQQMPASSPASQPKVVPPLASMPSMEAALAAESEYRDLVQERERLAVKKAEVDHSRIELDTLEAAVLQRIAANARDLKECEVMWKRKWDREHL</sequence>
<gene>
    <name evidence="8" type="ORF">N7494_000157</name>
</gene>
<evidence type="ECO:0000256" key="3">
    <source>
        <dbReference type="ARBA" id="ARBA00022801"/>
    </source>
</evidence>
<keyword evidence="9" id="KW-1185">Reference proteome</keyword>
<name>A0AAD6D7P1_9EURO</name>
<keyword evidence="3" id="KW-0378">Hydrolase</keyword>
<dbReference type="GO" id="GO:0043139">
    <property type="term" value="F:5'-3' DNA helicase activity"/>
    <property type="evidence" value="ECO:0007669"/>
    <property type="project" value="TreeGrafter"/>
</dbReference>
<evidence type="ECO:0000259" key="6">
    <source>
        <dbReference type="Pfam" id="PF13086"/>
    </source>
</evidence>
<dbReference type="GO" id="GO:0016787">
    <property type="term" value="F:hydrolase activity"/>
    <property type="evidence" value="ECO:0007669"/>
    <property type="project" value="UniProtKB-KW"/>
</dbReference>
<dbReference type="InterPro" id="IPR047187">
    <property type="entry name" value="SF1_C_Upf1"/>
</dbReference>
<comment type="caution">
    <text evidence="8">The sequence shown here is derived from an EMBL/GenBank/DDBJ whole genome shotgun (WGS) entry which is preliminary data.</text>
</comment>
<dbReference type="SUPFAM" id="SSF52540">
    <property type="entry name" value="P-loop containing nucleoside triphosphate hydrolases"/>
    <property type="match status" value="1"/>
</dbReference>
<accession>A0AAD6D7P1</accession>
<dbReference type="Gene3D" id="3.40.50.300">
    <property type="entry name" value="P-loop containing nucleotide triphosphate hydrolases"/>
    <property type="match status" value="2"/>
</dbReference>
<proteinExistence type="inferred from homology"/>
<dbReference type="GO" id="GO:0005524">
    <property type="term" value="F:ATP binding"/>
    <property type="evidence" value="ECO:0007669"/>
    <property type="project" value="UniProtKB-KW"/>
</dbReference>
<dbReference type="Pfam" id="PF13087">
    <property type="entry name" value="AAA_12"/>
    <property type="match status" value="1"/>
</dbReference>
<dbReference type="EMBL" id="JAQIZZ010000001">
    <property type="protein sequence ID" value="KAJ5556242.1"/>
    <property type="molecule type" value="Genomic_DNA"/>
</dbReference>